<dbReference type="AlphaFoldDB" id="A0A9X2S727"/>
<name>A0A9X2S727_9FIRM</name>
<keyword evidence="2" id="KW-1185">Reference proteome</keyword>
<accession>A0A9X2S727</accession>
<sequence length="45" mass="5359">MVRGLNRTHLYNRNDFAMIREQNLASVLLEIGFMNNPKDVELLRR</sequence>
<dbReference type="Proteomes" id="UP001142078">
    <property type="component" value="Unassembled WGS sequence"/>
</dbReference>
<dbReference type="GO" id="GO:0008745">
    <property type="term" value="F:N-acetylmuramoyl-L-alanine amidase activity"/>
    <property type="evidence" value="ECO:0007669"/>
    <property type="project" value="UniProtKB-EC"/>
</dbReference>
<dbReference type="Gene3D" id="3.40.630.40">
    <property type="entry name" value="Zn-dependent exopeptidases"/>
    <property type="match status" value="1"/>
</dbReference>
<keyword evidence="1" id="KW-0378">Hydrolase</keyword>
<dbReference type="EC" id="3.5.1.28" evidence="1"/>
<comment type="caution">
    <text evidence="1">The sequence shown here is derived from an EMBL/GenBank/DDBJ whole genome shotgun (WGS) entry which is preliminary data.</text>
</comment>
<protein>
    <submittedName>
        <fullName evidence="1">N-acetylmuramoyl-L-alanine amidase</fullName>
        <ecNumber evidence="1">3.5.1.28</ecNumber>
    </submittedName>
</protein>
<evidence type="ECO:0000313" key="1">
    <source>
        <dbReference type="EMBL" id="MCR2044312.1"/>
    </source>
</evidence>
<reference evidence="1" key="1">
    <citation type="submission" date="2022-07" db="EMBL/GenBank/DDBJ databases">
        <title>Enhanced cultured diversity of the mouse gut microbiota enables custom-made synthetic communities.</title>
        <authorList>
            <person name="Afrizal A."/>
        </authorList>
    </citation>
    <scope>NUCLEOTIDE SEQUENCE</scope>
    <source>
        <strain evidence="1">DSM 29482</strain>
    </source>
</reference>
<proteinExistence type="predicted"/>
<dbReference type="SUPFAM" id="SSF53187">
    <property type="entry name" value="Zn-dependent exopeptidases"/>
    <property type="match status" value="1"/>
</dbReference>
<dbReference type="EMBL" id="JANJZL010000005">
    <property type="protein sequence ID" value="MCR2044312.1"/>
    <property type="molecule type" value="Genomic_DNA"/>
</dbReference>
<evidence type="ECO:0000313" key="2">
    <source>
        <dbReference type="Proteomes" id="UP001142078"/>
    </source>
</evidence>
<gene>
    <name evidence="1" type="ORF">NSA23_09290</name>
</gene>
<organism evidence="1 2">
    <name type="scientific">Anaerosalibacter massiliensis</name>
    <dbReference type="NCBI Taxonomy" id="1347392"/>
    <lineage>
        <taxon>Bacteria</taxon>
        <taxon>Bacillati</taxon>
        <taxon>Bacillota</taxon>
        <taxon>Tissierellia</taxon>
        <taxon>Tissierellales</taxon>
        <taxon>Sporanaerobacteraceae</taxon>
        <taxon>Anaerosalibacter</taxon>
    </lineage>
</organism>